<evidence type="ECO:0000256" key="1">
    <source>
        <dbReference type="ARBA" id="ARBA00000085"/>
    </source>
</evidence>
<proteinExistence type="predicted"/>
<evidence type="ECO:0000313" key="10">
    <source>
        <dbReference type="EMBL" id="CAB4744498.1"/>
    </source>
</evidence>
<feature type="domain" description="Signal transduction histidine kinase subgroup 3 dimerisation and phosphoacceptor" evidence="9">
    <location>
        <begin position="5"/>
        <end position="70"/>
    </location>
</feature>
<keyword evidence="6" id="KW-0418">Kinase</keyword>
<keyword evidence="7" id="KW-0067">ATP-binding</keyword>
<evidence type="ECO:0000313" key="11">
    <source>
        <dbReference type="EMBL" id="CAB4857534.1"/>
    </source>
</evidence>
<accession>A0A6J7CKR5</accession>
<dbReference type="PANTHER" id="PTHR24421">
    <property type="entry name" value="NITRATE/NITRITE SENSOR PROTEIN NARX-RELATED"/>
    <property type="match status" value="1"/>
</dbReference>
<dbReference type="GO" id="GO:0046983">
    <property type="term" value="F:protein dimerization activity"/>
    <property type="evidence" value="ECO:0007669"/>
    <property type="project" value="InterPro"/>
</dbReference>
<dbReference type="InterPro" id="IPR036890">
    <property type="entry name" value="HATPase_C_sf"/>
</dbReference>
<dbReference type="PANTHER" id="PTHR24421:SF10">
    <property type="entry name" value="NITRATE_NITRITE SENSOR PROTEIN NARQ"/>
    <property type="match status" value="1"/>
</dbReference>
<evidence type="ECO:0000256" key="2">
    <source>
        <dbReference type="ARBA" id="ARBA00012438"/>
    </source>
</evidence>
<evidence type="ECO:0000256" key="4">
    <source>
        <dbReference type="ARBA" id="ARBA00022679"/>
    </source>
</evidence>
<evidence type="ECO:0000256" key="6">
    <source>
        <dbReference type="ARBA" id="ARBA00022777"/>
    </source>
</evidence>
<dbReference type="EMBL" id="CAFBMV010000001">
    <property type="protein sequence ID" value="CAB4913376.1"/>
    <property type="molecule type" value="Genomic_DNA"/>
</dbReference>
<dbReference type="InterPro" id="IPR003594">
    <property type="entry name" value="HATPase_dom"/>
</dbReference>
<dbReference type="CDD" id="cd16917">
    <property type="entry name" value="HATPase_UhpB-NarQ-NarX-like"/>
    <property type="match status" value="1"/>
</dbReference>
<dbReference type="EMBL" id="CAEZZC010000004">
    <property type="protein sequence ID" value="CAB4744498.1"/>
    <property type="molecule type" value="Genomic_DNA"/>
</dbReference>
<name>A0A6J7CKR5_9ZZZZ</name>
<dbReference type="GO" id="GO:0016020">
    <property type="term" value="C:membrane"/>
    <property type="evidence" value="ECO:0007669"/>
    <property type="project" value="InterPro"/>
</dbReference>
<dbReference type="Gene3D" id="1.20.5.1930">
    <property type="match status" value="1"/>
</dbReference>
<keyword evidence="4" id="KW-0808">Transferase</keyword>
<dbReference type="Pfam" id="PF02518">
    <property type="entry name" value="HATPase_c"/>
    <property type="match status" value="1"/>
</dbReference>
<evidence type="ECO:0000256" key="5">
    <source>
        <dbReference type="ARBA" id="ARBA00022741"/>
    </source>
</evidence>
<evidence type="ECO:0000313" key="13">
    <source>
        <dbReference type="EMBL" id="CAB5054180.1"/>
    </source>
</evidence>
<evidence type="ECO:0000259" key="8">
    <source>
        <dbReference type="Pfam" id="PF02518"/>
    </source>
</evidence>
<evidence type="ECO:0000256" key="7">
    <source>
        <dbReference type="ARBA" id="ARBA00022840"/>
    </source>
</evidence>
<dbReference type="SUPFAM" id="SSF55874">
    <property type="entry name" value="ATPase domain of HSP90 chaperone/DNA topoisomerase II/histidine kinase"/>
    <property type="match status" value="1"/>
</dbReference>
<protein>
    <recommendedName>
        <fullName evidence="2">histidine kinase</fullName>
        <ecNumber evidence="2">2.7.13.3</ecNumber>
    </recommendedName>
</protein>
<sequence length="191" mass="21264">MTSRERIHLAQELHDGIAQDLVGVAYSLDLLIAATNTPAETRVELRTLRFRISALIEKVREEMFNLRSQDSVSLARKIRIVLSTLEGSLRVDEKIEEVDLPEESAQEVFRIATELIRNVVSHSQATILTVELSQNAQSVLLVISDDGIGGINHETYGYGITGVQERVKSIDGFLSWDSNESGTTIRISFPN</sequence>
<dbReference type="GO" id="GO:0000155">
    <property type="term" value="F:phosphorelay sensor kinase activity"/>
    <property type="evidence" value="ECO:0007669"/>
    <property type="project" value="InterPro"/>
</dbReference>
<dbReference type="EC" id="2.7.13.3" evidence="2"/>
<dbReference type="Gene3D" id="3.30.565.10">
    <property type="entry name" value="Histidine kinase-like ATPase, C-terminal domain"/>
    <property type="match status" value="1"/>
</dbReference>
<keyword evidence="3" id="KW-0597">Phosphoprotein</keyword>
<dbReference type="GO" id="GO:0005524">
    <property type="term" value="F:ATP binding"/>
    <property type="evidence" value="ECO:0007669"/>
    <property type="project" value="UniProtKB-KW"/>
</dbReference>
<evidence type="ECO:0000313" key="12">
    <source>
        <dbReference type="EMBL" id="CAB4913376.1"/>
    </source>
</evidence>
<organism evidence="11">
    <name type="scientific">freshwater metagenome</name>
    <dbReference type="NCBI Taxonomy" id="449393"/>
    <lineage>
        <taxon>unclassified sequences</taxon>
        <taxon>metagenomes</taxon>
        <taxon>ecological metagenomes</taxon>
    </lineage>
</organism>
<dbReference type="AlphaFoldDB" id="A0A6J7CKR5"/>
<comment type="catalytic activity">
    <reaction evidence="1">
        <text>ATP + protein L-histidine = ADP + protein N-phospho-L-histidine.</text>
        <dbReference type="EC" id="2.7.13.3"/>
    </reaction>
</comment>
<dbReference type="EMBL" id="CAFBQL010000002">
    <property type="protein sequence ID" value="CAB5054180.1"/>
    <property type="molecule type" value="Genomic_DNA"/>
</dbReference>
<gene>
    <name evidence="10" type="ORF">UFOPK2822_00411</name>
    <name evidence="11" type="ORF">UFOPK3346_00273</name>
    <name evidence="12" type="ORF">UFOPK3670_00197</name>
    <name evidence="13" type="ORF">UFOPK4308_00300</name>
</gene>
<feature type="domain" description="Histidine kinase/HSP90-like ATPase" evidence="8">
    <location>
        <begin position="106"/>
        <end position="190"/>
    </location>
</feature>
<keyword evidence="5" id="KW-0547">Nucleotide-binding</keyword>
<dbReference type="Pfam" id="PF07730">
    <property type="entry name" value="HisKA_3"/>
    <property type="match status" value="1"/>
</dbReference>
<dbReference type="EMBL" id="CAFBLE010000002">
    <property type="protein sequence ID" value="CAB4857534.1"/>
    <property type="molecule type" value="Genomic_DNA"/>
</dbReference>
<evidence type="ECO:0000256" key="3">
    <source>
        <dbReference type="ARBA" id="ARBA00022553"/>
    </source>
</evidence>
<evidence type="ECO:0000259" key="9">
    <source>
        <dbReference type="Pfam" id="PF07730"/>
    </source>
</evidence>
<dbReference type="InterPro" id="IPR050482">
    <property type="entry name" value="Sensor_HK_TwoCompSys"/>
</dbReference>
<reference evidence="11" key="1">
    <citation type="submission" date="2020-05" db="EMBL/GenBank/DDBJ databases">
        <authorList>
            <person name="Chiriac C."/>
            <person name="Salcher M."/>
            <person name="Ghai R."/>
            <person name="Kavagutti S V."/>
        </authorList>
    </citation>
    <scope>NUCLEOTIDE SEQUENCE</scope>
</reference>
<dbReference type="InterPro" id="IPR011712">
    <property type="entry name" value="Sig_transdc_His_kin_sub3_dim/P"/>
</dbReference>